<sequence length="642" mass="71562">MNGVNETPSINNNNNSTITAINKRMNPLYCVLCPRGIEDVVMFDLEKIAPPIRIHWKSKISPKQLLPGLSPCSSEMNTSQYPEETEKSHDEHHGIPEYSDQGILRGGFFFTLSSSNNENIPASIEDTEIFLDKASRVRSVELLLLHLMSAPCTESPEELNEPLIHVKEDISTAVIEHLSALRTAAAGRSHLLSGYQGPWFHSPLTNSTVMFRVNCVRRESGVTSPFSSQQLAAYIGESIFEQFDTTGWRVNMLYYNVEFFALHDVGHVHLGLVLTPPALPRVGAAMHYTAQLGMELLRQRIGNLLLHNNNNNHHHHQNNNNSNKDMIDLSVAVRAAIPRPGAVRHELRVLKGENAMRPAVAAALCRYAAVGAGAVLVDPFVGSGTLLLEGWAAAGFAPVSAWGGDCGPANAAKTHRNVQPDVMFLAAVNGLLADKRQDCLRGEVAVQCRALLQALETYVEAMPHPCAAHASGEYPPQIKCVEAEKAAEKLQQLLASHYNLNAQAFHWDATRLPLRNNSVDCIISDLPFGRRCGSHKVNTKLYPMMIRESYRILRTSRIRNNKKEENGDQHHFKSLNFDQKKYWWVSDTMEHCGRAVLLTIEGKLMMDVLENLRHECPFKLLHPPFAVDMGGLYPYVFVLEKE</sequence>
<gene>
    <name evidence="3" type="ORF">TM35_000014480</name>
</gene>
<dbReference type="SUPFAM" id="SSF53335">
    <property type="entry name" value="S-adenosyl-L-methionine-dependent methyltransferases"/>
    <property type="match status" value="1"/>
</dbReference>
<dbReference type="GeneID" id="39980909"/>
<dbReference type="AlphaFoldDB" id="A0A1X0P9R5"/>
<dbReference type="EMBL" id="NBCO01000001">
    <property type="protein sequence ID" value="ORC93571.1"/>
    <property type="molecule type" value="Genomic_DNA"/>
</dbReference>
<feature type="compositionally biased region" description="Basic and acidic residues" evidence="1">
    <location>
        <begin position="84"/>
        <end position="93"/>
    </location>
</feature>
<feature type="compositionally biased region" description="Polar residues" evidence="1">
    <location>
        <begin position="71"/>
        <end position="82"/>
    </location>
</feature>
<evidence type="ECO:0000256" key="1">
    <source>
        <dbReference type="SAM" id="MobiDB-lite"/>
    </source>
</evidence>
<proteinExistence type="predicted"/>
<dbReference type="RefSeq" id="XP_028887637.1">
    <property type="nucleotide sequence ID" value="XM_029021129.1"/>
</dbReference>
<name>A0A1X0P9R5_9TRYP</name>
<comment type="caution">
    <text evidence="3">The sequence shown here is derived from an EMBL/GenBank/DDBJ whole genome shotgun (WGS) entry which is preliminary data.</text>
</comment>
<dbReference type="PANTHER" id="PTHR14911:SF13">
    <property type="entry name" value="TRNA (GUANINE(6)-N2)-METHYLTRANSFERASE THUMP3"/>
    <property type="match status" value="1"/>
</dbReference>
<protein>
    <submittedName>
        <fullName evidence="3">Putative THUMP domain-containing protein 3-like</fullName>
    </submittedName>
</protein>
<evidence type="ECO:0000313" key="4">
    <source>
        <dbReference type="Proteomes" id="UP000192257"/>
    </source>
</evidence>
<dbReference type="OrthoDB" id="47730at2759"/>
<dbReference type="GO" id="GO:0043527">
    <property type="term" value="C:tRNA methyltransferase complex"/>
    <property type="evidence" value="ECO:0007669"/>
    <property type="project" value="UniProtKB-ARBA"/>
</dbReference>
<feature type="domain" description="Ribosomal RNA large subunit methyltransferase K/L-like methyltransferase" evidence="2">
    <location>
        <begin position="347"/>
        <end position="559"/>
    </location>
</feature>
<evidence type="ECO:0000259" key="2">
    <source>
        <dbReference type="Pfam" id="PF01170"/>
    </source>
</evidence>
<dbReference type="InterPro" id="IPR029063">
    <property type="entry name" value="SAM-dependent_MTases_sf"/>
</dbReference>
<dbReference type="VEuPathDB" id="TriTrypDB:TM35_000014480"/>
<dbReference type="STRING" id="67003.A0A1X0P9R5"/>
<dbReference type="GO" id="GO:0030488">
    <property type="term" value="P:tRNA methylation"/>
    <property type="evidence" value="ECO:0007669"/>
    <property type="project" value="TreeGrafter"/>
</dbReference>
<accession>A0A1X0P9R5</accession>
<dbReference type="Pfam" id="PF01170">
    <property type="entry name" value="UPF0020"/>
    <property type="match status" value="1"/>
</dbReference>
<feature type="region of interest" description="Disordered" evidence="1">
    <location>
        <begin position="68"/>
        <end position="93"/>
    </location>
</feature>
<evidence type="ECO:0000313" key="3">
    <source>
        <dbReference type="EMBL" id="ORC93571.1"/>
    </source>
</evidence>
<dbReference type="Proteomes" id="UP000192257">
    <property type="component" value="Unassembled WGS sequence"/>
</dbReference>
<dbReference type="GO" id="GO:0016423">
    <property type="term" value="F:tRNA (guanine) methyltransferase activity"/>
    <property type="evidence" value="ECO:0007669"/>
    <property type="project" value="TreeGrafter"/>
</dbReference>
<dbReference type="PANTHER" id="PTHR14911">
    <property type="entry name" value="THUMP DOMAIN-CONTAINING"/>
    <property type="match status" value="1"/>
</dbReference>
<organism evidence="3 4">
    <name type="scientific">Trypanosoma theileri</name>
    <dbReference type="NCBI Taxonomy" id="67003"/>
    <lineage>
        <taxon>Eukaryota</taxon>
        <taxon>Discoba</taxon>
        <taxon>Euglenozoa</taxon>
        <taxon>Kinetoplastea</taxon>
        <taxon>Metakinetoplastina</taxon>
        <taxon>Trypanosomatida</taxon>
        <taxon>Trypanosomatidae</taxon>
        <taxon>Trypanosoma</taxon>
    </lineage>
</organism>
<keyword evidence="4" id="KW-1185">Reference proteome</keyword>
<dbReference type="Gene3D" id="3.40.50.150">
    <property type="entry name" value="Vaccinia Virus protein VP39"/>
    <property type="match status" value="2"/>
</dbReference>
<reference evidence="3 4" key="1">
    <citation type="submission" date="2017-03" db="EMBL/GenBank/DDBJ databases">
        <title>An alternative strategy for trypanosome survival in the mammalian bloodstream revealed through genome and transcriptome analysis of the ubiquitous bovine parasite Trypanosoma (Megatrypanum) theileri.</title>
        <authorList>
            <person name="Kelly S."/>
            <person name="Ivens A."/>
            <person name="Mott A."/>
            <person name="O'Neill E."/>
            <person name="Emms D."/>
            <person name="Macleod O."/>
            <person name="Voorheis P."/>
            <person name="Matthews J."/>
            <person name="Matthews K."/>
            <person name="Carrington M."/>
        </authorList>
    </citation>
    <scope>NUCLEOTIDE SEQUENCE [LARGE SCALE GENOMIC DNA]</scope>
    <source>
        <strain evidence="3">Edinburgh</strain>
    </source>
</reference>
<dbReference type="InterPro" id="IPR000241">
    <property type="entry name" value="RlmKL-like_Mtase"/>
</dbReference>